<keyword evidence="3" id="KW-1185">Reference proteome</keyword>
<feature type="compositionally biased region" description="Gly residues" evidence="1">
    <location>
        <begin position="246"/>
        <end position="257"/>
    </location>
</feature>
<comment type="caution">
    <text evidence="2">The sequence shown here is derived from an EMBL/GenBank/DDBJ whole genome shotgun (WGS) entry which is preliminary data.</text>
</comment>
<protein>
    <submittedName>
        <fullName evidence="2">Uncharacterized protein</fullName>
    </submittedName>
</protein>
<dbReference type="Proteomes" id="UP001362999">
    <property type="component" value="Unassembled WGS sequence"/>
</dbReference>
<gene>
    <name evidence="2" type="ORF">R3P38DRAFT_2784017</name>
</gene>
<accession>A0AAW0AX26</accession>
<proteinExistence type="predicted"/>
<feature type="region of interest" description="Disordered" evidence="1">
    <location>
        <begin position="236"/>
        <end position="276"/>
    </location>
</feature>
<evidence type="ECO:0000313" key="3">
    <source>
        <dbReference type="Proteomes" id="UP001362999"/>
    </source>
</evidence>
<organism evidence="2 3">
    <name type="scientific">Favolaschia claudopus</name>
    <dbReference type="NCBI Taxonomy" id="2862362"/>
    <lineage>
        <taxon>Eukaryota</taxon>
        <taxon>Fungi</taxon>
        <taxon>Dikarya</taxon>
        <taxon>Basidiomycota</taxon>
        <taxon>Agaricomycotina</taxon>
        <taxon>Agaricomycetes</taxon>
        <taxon>Agaricomycetidae</taxon>
        <taxon>Agaricales</taxon>
        <taxon>Marasmiineae</taxon>
        <taxon>Mycenaceae</taxon>
        <taxon>Favolaschia</taxon>
    </lineage>
</organism>
<evidence type="ECO:0000256" key="1">
    <source>
        <dbReference type="SAM" id="MobiDB-lite"/>
    </source>
</evidence>
<evidence type="ECO:0000313" key="2">
    <source>
        <dbReference type="EMBL" id="KAK7018160.1"/>
    </source>
</evidence>
<reference evidence="2 3" key="1">
    <citation type="journal article" date="2024" name="J Genomics">
        <title>Draft genome sequencing and assembly of Favolaschia claudopus CIRM-BRFM 2984 isolated from oak limbs.</title>
        <authorList>
            <person name="Navarro D."/>
            <person name="Drula E."/>
            <person name="Chaduli D."/>
            <person name="Cazenave R."/>
            <person name="Ahrendt S."/>
            <person name="Wang J."/>
            <person name="Lipzen A."/>
            <person name="Daum C."/>
            <person name="Barry K."/>
            <person name="Grigoriev I.V."/>
            <person name="Favel A."/>
            <person name="Rosso M.N."/>
            <person name="Martin F."/>
        </authorList>
    </citation>
    <scope>NUCLEOTIDE SEQUENCE [LARGE SCALE GENOMIC DNA]</scope>
    <source>
        <strain evidence="2 3">CIRM-BRFM 2984</strain>
    </source>
</reference>
<name>A0AAW0AX26_9AGAR</name>
<sequence>MASITAKLHQLPPSNPFNCLLAQTKWILRRMTGFFKLSWQTRSVARSANEWLACIVGPATLFAVKNKSPEFKFLLPSESRTVDADTYDSGYLPPRDAVNGYKRQLKPLSSRLLKQNKSGTPHWQITVSLTASIFDPAGGRFAGSNKPTVYLTDLPKYFFVPLPSVLEDLTVPLYSSSGLSRTTTASSVQWPKLRWTGRQTCGMHRTFGIDLRKSNTAGKLKMEFIPWYQTLKLSSTRREEDRSAGGAAGPGSSAGKGGSRRRRQVTEAVKLTEKNRQRWRRWPQLRQIERIEHRDSEVEVNTV</sequence>
<dbReference type="AlphaFoldDB" id="A0AAW0AX26"/>
<dbReference type="EMBL" id="JAWWNJ010000046">
    <property type="protein sequence ID" value="KAK7018160.1"/>
    <property type="molecule type" value="Genomic_DNA"/>
</dbReference>